<organism evidence="3 4">
    <name type="scientific">Pseudoclavibacter helvolus</name>
    <dbReference type="NCBI Taxonomy" id="255205"/>
    <lineage>
        <taxon>Bacteria</taxon>
        <taxon>Bacillati</taxon>
        <taxon>Actinomycetota</taxon>
        <taxon>Actinomycetes</taxon>
        <taxon>Micrococcales</taxon>
        <taxon>Microbacteriaceae</taxon>
        <taxon>Pseudoclavibacter</taxon>
    </lineage>
</organism>
<dbReference type="InterPro" id="IPR050471">
    <property type="entry name" value="AB_hydrolase"/>
</dbReference>
<name>A0A7W4UN76_9MICO</name>
<feature type="domain" description="AB hydrolase-1" evidence="2">
    <location>
        <begin position="42"/>
        <end position="189"/>
    </location>
</feature>
<protein>
    <submittedName>
        <fullName evidence="3">Pimeloyl-ACP methyl ester carboxylesterase</fullName>
    </submittedName>
</protein>
<sequence length="396" mass="42420">MAPQIPPQLADRHARRLRRPATESTPEFDLTFVRTGPRACTPVVVLPGGPGLGSLLPYLGFRRRASQGGLDVIMVEHRGIGFSRADASGRDLPTSAMRISDVIDDIAAVLDHEGIPKAHIVGASYGTYLASAFGARYPERVAGMLLDSALQSAESLNLERHTVRELFWHADTAAAEATHALIDQGVDSRILLDVARAAYELGGDELLLPVLRQRANHAHTAAWSALQLYATRDRSIARFPGIYEFDLAGVIGFRELGYGGTPDGLPLDPALTYSEIADLFPAFAGAPFNLAAETPKFPWPLVLLVGKRDLRTPPPIARGIAATAQDAVLVHIENGHSALESHPLALLNAIRALVRGQEHALPGAAAALNRLPRRGLAARIPELLGAATLVESTIRP</sequence>
<dbReference type="RefSeq" id="WP_338110082.1">
    <property type="nucleotide sequence ID" value="NZ_JACHWJ010000002.1"/>
</dbReference>
<dbReference type="Gene3D" id="3.40.50.1820">
    <property type="entry name" value="alpha/beta hydrolase"/>
    <property type="match status" value="1"/>
</dbReference>
<comment type="caution">
    <text evidence="3">The sequence shown here is derived from an EMBL/GenBank/DDBJ whole genome shotgun (WGS) entry which is preliminary data.</text>
</comment>
<dbReference type="EMBL" id="JACHWJ010000002">
    <property type="protein sequence ID" value="MBB2957488.1"/>
    <property type="molecule type" value="Genomic_DNA"/>
</dbReference>
<evidence type="ECO:0000259" key="2">
    <source>
        <dbReference type="Pfam" id="PF00561"/>
    </source>
</evidence>
<proteinExistence type="predicted"/>
<feature type="region of interest" description="Disordered" evidence="1">
    <location>
        <begin position="1"/>
        <end position="21"/>
    </location>
</feature>
<dbReference type="GO" id="GO:0003824">
    <property type="term" value="F:catalytic activity"/>
    <property type="evidence" value="ECO:0007669"/>
    <property type="project" value="UniProtKB-ARBA"/>
</dbReference>
<dbReference type="SUPFAM" id="SSF53474">
    <property type="entry name" value="alpha/beta-Hydrolases"/>
    <property type="match status" value="1"/>
</dbReference>
<dbReference type="PANTHER" id="PTHR43433">
    <property type="entry name" value="HYDROLASE, ALPHA/BETA FOLD FAMILY PROTEIN"/>
    <property type="match status" value="1"/>
</dbReference>
<evidence type="ECO:0000313" key="4">
    <source>
        <dbReference type="Proteomes" id="UP000545286"/>
    </source>
</evidence>
<dbReference type="InterPro" id="IPR029058">
    <property type="entry name" value="AB_hydrolase_fold"/>
</dbReference>
<gene>
    <name evidence="3" type="ORF">FHX72_001625</name>
</gene>
<reference evidence="3 4" key="1">
    <citation type="submission" date="2020-08" db="EMBL/GenBank/DDBJ databases">
        <title>Sequencing the genomes of 1000 actinobacteria strains.</title>
        <authorList>
            <person name="Klenk H.-P."/>
        </authorList>
    </citation>
    <scope>NUCLEOTIDE SEQUENCE [LARGE SCALE GENOMIC DNA]</scope>
    <source>
        <strain evidence="3 4">DSM 20419</strain>
    </source>
</reference>
<evidence type="ECO:0000313" key="3">
    <source>
        <dbReference type="EMBL" id="MBB2957488.1"/>
    </source>
</evidence>
<keyword evidence="4" id="KW-1185">Reference proteome</keyword>
<accession>A0A7W4UN76</accession>
<dbReference type="PANTHER" id="PTHR43433:SF5">
    <property type="entry name" value="AB HYDROLASE-1 DOMAIN-CONTAINING PROTEIN"/>
    <property type="match status" value="1"/>
</dbReference>
<evidence type="ECO:0000256" key="1">
    <source>
        <dbReference type="SAM" id="MobiDB-lite"/>
    </source>
</evidence>
<dbReference type="AlphaFoldDB" id="A0A7W4UN76"/>
<dbReference type="Proteomes" id="UP000545286">
    <property type="component" value="Unassembled WGS sequence"/>
</dbReference>
<dbReference type="Pfam" id="PF00561">
    <property type="entry name" value="Abhydrolase_1"/>
    <property type="match status" value="1"/>
</dbReference>
<dbReference type="InterPro" id="IPR000073">
    <property type="entry name" value="AB_hydrolase_1"/>
</dbReference>